<dbReference type="Proteomes" id="UP000318126">
    <property type="component" value="Unassembled WGS sequence"/>
</dbReference>
<proteinExistence type="predicted"/>
<feature type="compositionally biased region" description="Polar residues" evidence="1">
    <location>
        <begin position="41"/>
        <end position="53"/>
    </location>
</feature>
<evidence type="ECO:0000313" key="2">
    <source>
        <dbReference type="EMBL" id="TRY13748.1"/>
    </source>
</evidence>
<dbReference type="Pfam" id="PF11748">
    <property type="entry name" value="DUF3306"/>
    <property type="match status" value="1"/>
</dbReference>
<evidence type="ECO:0000313" key="3">
    <source>
        <dbReference type="Proteomes" id="UP000318126"/>
    </source>
</evidence>
<feature type="region of interest" description="Disordered" evidence="1">
    <location>
        <begin position="179"/>
        <end position="199"/>
    </location>
</feature>
<keyword evidence="3" id="KW-1185">Reference proteome</keyword>
<name>A0A553JMP9_SHEHA</name>
<feature type="compositionally biased region" description="Acidic residues" evidence="1">
    <location>
        <begin position="148"/>
        <end position="164"/>
    </location>
</feature>
<dbReference type="RefSeq" id="WP_144040760.1">
    <property type="nucleotide sequence ID" value="NZ_BMPL01000016.1"/>
</dbReference>
<protein>
    <submittedName>
        <fullName evidence="2">DUF3306 domain-containing protein</fullName>
    </submittedName>
</protein>
<reference evidence="3" key="1">
    <citation type="submission" date="2019-07" db="EMBL/GenBank/DDBJ databases">
        <title>Shewanella sp. YLB-08 draft genomic sequence.</title>
        <authorList>
            <person name="Yu L."/>
        </authorList>
    </citation>
    <scope>NUCLEOTIDE SEQUENCE [LARGE SCALE GENOMIC DNA]</scope>
    <source>
        <strain evidence="3">JCM 20706</strain>
    </source>
</reference>
<feature type="region of interest" description="Disordered" evidence="1">
    <location>
        <begin position="31"/>
        <end position="60"/>
    </location>
</feature>
<sequence>MSGFLSRWNLRRQKVEDEKLADEIELVADQAEPVQDLAEQDQAQITTESSSELQAEPVEEGKLLTADELPDPDKIEIGGSFASFMSANVDPSARSAALRALWKQPQYSEIDGLLEYALDYSNQPKLTPEHSAEIAKKVFRYVTKDEDKEAEEETVELAQDEQTDTDLLADTTEDILDANINEVSQNEPESVDDTKQAVS</sequence>
<organism evidence="2 3">
    <name type="scientific">Shewanella hanedai</name>
    <name type="common">Alteromonas hanedai</name>
    <dbReference type="NCBI Taxonomy" id="25"/>
    <lineage>
        <taxon>Bacteria</taxon>
        <taxon>Pseudomonadati</taxon>
        <taxon>Pseudomonadota</taxon>
        <taxon>Gammaproteobacteria</taxon>
        <taxon>Alteromonadales</taxon>
        <taxon>Shewanellaceae</taxon>
        <taxon>Shewanella</taxon>
    </lineage>
</organism>
<dbReference type="OrthoDB" id="6263687at2"/>
<evidence type="ECO:0000256" key="1">
    <source>
        <dbReference type="SAM" id="MobiDB-lite"/>
    </source>
</evidence>
<dbReference type="EMBL" id="VKGK01000016">
    <property type="protein sequence ID" value="TRY13748.1"/>
    <property type="molecule type" value="Genomic_DNA"/>
</dbReference>
<accession>A0A553JMP9</accession>
<dbReference type="AlphaFoldDB" id="A0A553JMP9"/>
<dbReference type="InterPro" id="IPR021735">
    <property type="entry name" value="DUF3306"/>
</dbReference>
<comment type="caution">
    <text evidence="2">The sequence shown here is derived from an EMBL/GenBank/DDBJ whole genome shotgun (WGS) entry which is preliminary data.</text>
</comment>
<feature type="region of interest" description="Disordered" evidence="1">
    <location>
        <begin position="146"/>
        <end position="167"/>
    </location>
</feature>
<gene>
    <name evidence="2" type="ORF">FN961_13795</name>
</gene>